<dbReference type="SMART" id="SM00668">
    <property type="entry name" value="CTLH"/>
    <property type="match status" value="1"/>
</dbReference>
<name>A0A0D6EIU0_SPOSA</name>
<dbReference type="GO" id="GO:0043161">
    <property type="term" value="P:proteasome-mediated ubiquitin-dependent protein catabolic process"/>
    <property type="evidence" value="ECO:0007669"/>
    <property type="project" value="TreeGrafter"/>
</dbReference>
<feature type="repeat" description="WD" evidence="3">
    <location>
        <begin position="610"/>
        <end position="637"/>
    </location>
</feature>
<feature type="repeat" description="WD" evidence="3">
    <location>
        <begin position="290"/>
        <end position="331"/>
    </location>
</feature>
<feature type="domain" description="CTLH" evidence="5">
    <location>
        <begin position="116"/>
        <end position="173"/>
    </location>
</feature>
<dbReference type="PROSITE" id="PS50294">
    <property type="entry name" value="WD_REPEATS_REGION"/>
    <property type="match status" value="2"/>
</dbReference>
<evidence type="ECO:0000313" key="7">
    <source>
        <dbReference type="Proteomes" id="UP000243876"/>
    </source>
</evidence>
<dbReference type="Gene3D" id="2.130.10.10">
    <property type="entry name" value="YVTN repeat-like/Quinoprotein amine dehydrogenase"/>
    <property type="match status" value="1"/>
</dbReference>
<dbReference type="EMBL" id="CENE01000004">
    <property type="protein sequence ID" value="CEQ39811.1"/>
    <property type="molecule type" value="Genomic_DNA"/>
</dbReference>
<sequence>MVQSGVPVPGAAHDPAGGVSNGHAPALATNGHANGFGTSSDGGAAAAKDGPLASGASSSRALDAMEYDGEDGFVPLWEGSNFDRREFVRLALQAFEDMGYRGTAEALQAESGFTLEAPAATQFRSGILGGRWEEVEALLSQLPIQREEDLSAIQFAVRQQKFLEAMEAKETKKALSVLRNELATLSRDSDRLHFLSSLVMCSSPEDLRARAGWDGVAGASRQRLLVHLQDFISPSVMLPQHRLATLLSQSQAHQQRHHAFPSSPSEPFSLLADCEAEASGAFPDYTTHILREHTDEVWRMAWSHNGEYLATAGKDRSVVIWRVKTGFTVLNIFREHTDAVSCVAWSPDDSILLTAAETVIKMWNTETGVCIATLSRHEYPIGALAWLPDGQGFVSGGMDLKVYFWVRLETFSFLALRNSSLTSPHLQDLAGNIISHLPSSPTRVIDLAVSPDGSKLVCIGRADTLEPHMIPSRHSSRSATPAAAAGTTSMTPPLGARHEKRISVYDLRKKEILYELVQAQELTSVEISNDSRHAIVSHAPKEILYLELETGTVLRKFAGHDQGQYILRSCFGGALENFVLSGSGDGKVFIYHRDTGRLLHTLTGHARTTVNAVAWNPSHRAMWASCSDDHTVRIWEMAPRLTGTFSEGSSTQSRLRPLRRG</sequence>
<dbReference type="InterPro" id="IPR006594">
    <property type="entry name" value="LisH"/>
</dbReference>
<dbReference type="InterPro" id="IPR006595">
    <property type="entry name" value="CTLH_C"/>
</dbReference>
<dbReference type="InterPro" id="IPR015943">
    <property type="entry name" value="WD40/YVTN_repeat-like_dom_sf"/>
</dbReference>
<feature type="region of interest" description="Disordered" evidence="4">
    <location>
        <begin position="469"/>
        <end position="494"/>
    </location>
</feature>
<dbReference type="PANTHER" id="PTHR22838">
    <property type="entry name" value="WD REPEAT PROTEIN 26-RELATED"/>
    <property type="match status" value="1"/>
</dbReference>
<dbReference type="OrthoDB" id="972532at2759"/>
<feature type="region of interest" description="Disordered" evidence="4">
    <location>
        <begin position="1"/>
        <end position="55"/>
    </location>
</feature>
<dbReference type="Pfam" id="PF21889">
    <property type="entry name" value="TPR1-like_2nd"/>
    <property type="match status" value="1"/>
</dbReference>
<keyword evidence="7" id="KW-1185">Reference proteome</keyword>
<dbReference type="AlphaFoldDB" id="A0A0D6EIU0"/>
<feature type="compositionally biased region" description="Low complexity" evidence="4">
    <location>
        <begin position="35"/>
        <end position="55"/>
    </location>
</feature>
<dbReference type="SUPFAM" id="SSF50978">
    <property type="entry name" value="WD40 repeat-like"/>
    <property type="match status" value="1"/>
</dbReference>
<evidence type="ECO:0000313" key="6">
    <source>
        <dbReference type="EMBL" id="CEQ39811.1"/>
    </source>
</evidence>
<dbReference type="Proteomes" id="UP000243876">
    <property type="component" value="Unassembled WGS sequence"/>
</dbReference>
<dbReference type="InterPro" id="IPR051350">
    <property type="entry name" value="WD_repeat-ST_regulator"/>
</dbReference>
<feature type="repeat" description="WD" evidence="3">
    <location>
        <begin position="333"/>
        <end position="373"/>
    </location>
</feature>
<accession>A0A0D6EIU0</accession>
<dbReference type="PROSITE" id="PS50082">
    <property type="entry name" value="WD_REPEATS_2"/>
    <property type="match status" value="4"/>
</dbReference>
<protein>
    <submittedName>
        <fullName evidence="6">SPOSA6832_01383-mRNA-1:cds</fullName>
    </submittedName>
</protein>
<organism evidence="6 7">
    <name type="scientific">Sporidiobolus salmonicolor</name>
    <name type="common">Yeast-like fungus</name>
    <name type="synonym">Sporobolomyces salmonicolor</name>
    <dbReference type="NCBI Taxonomy" id="5005"/>
    <lineage>
        <taxon>Eukaryota</taxon>
        <taxon>Fungi</taxon>
        <taxon>Dikarya</taxon>
        <taxon>Basidiomycota</taxon>
        <taxon>Pucciniomycotina</taxon>
        <taxon>Microbotryomycetes</taxon>
        <taxon>Sporidiobolales</taxon>
        <taxon>Sporidiobolaceae</taxon>
        <taxon>Sporobolomyces</taxon>
    </lineage>
</organism>
<dbReference type="PROSITE" id="PS50897">
    <property type="entry name" value="CTLH"/>
    <property type="match status" value="1"/>
</dbReference>
<evidence type="ECO:0000256" key="3">
    <source>
        <dbReference type="PROSITE-ProRule" id="PRU00221"/>
    </source>
</evidence>
<dbReference type="InterPro" id="IPR001680">
    <property type="entry name" value="WD40_rpt"/>
</dbReference>
<evidence type="ECO:0000256" key="4">
    <source>
        <dbReference type="SAM" id="MobiDB-lite"/>
    </source>
</evidence>
<dbReference type="PROSITE" id="PS50896">
    <property type="entry name" value="LISH"/>
    <property type="match status" value="1"/>
</dbReference>
<feature type="compositionally biased region" description="Low complexity" evidence="4">
    <location>
        <begin position="477"/>
        <end position="493"/>
    </location>
</feature>
<keyword evidence="1 3" id="KW-0853">WD repeat</keyword>
<dbReference type="SMART" id="SM00320">
    <property type="entry name" value="WD40"/>
    <property type="match status" value="5"/>
</dbReference>
<dbReference type="GO" id="GO:0034657">
    <property type="term" value="C:GID complex"/>
    <property type="evidence" value="ECO:0007669"/>
    <property type="project" value="TreeGrafter"/>
</dbReference>
<dbReference type="InterPro" id="IPR054080">
    <property type="entry name" value="TPR1-like_2nd"/>
</dbReference>
<feature type="repeat" description="WD" evidence="3">
    <location>
        <begin position="374"/>
        <end position="405"/>
    </location>
</feature>
<dbReference type="Pfam" id="PF00400">
    <property type="entry name" value="WD40"/>
    <property type="match status" value="4"/>
</dbReference>
<dbReference type="InterPro" id="IPR036322">
    <property type="entry name" value="WD40_repeat_dom_sf"/>
</dbReference>
<dbReference type="PANTHER" id="PTHR22838:SF0">
    <property type="entry name" value="WD REPEAT-CONTAINING PROTEIN 26"/>
    <property type="match status" value="1"/>
</dbReference>
<gene>
    <name evidence="6" type="primary">SPOSA6832_01383</name>
</gene>
<proteinExistence type="predicted"/>
<dbReference type="Pfam" id="PF23627">
    <property type="entry name" value="LisH_WDR26"/>
    <property type="match status" value="1"/>
</dbReference>
<evidence type="ECO:0000256" key="1">
    <source>
        <dbReference type="ARBA" id="ARBA00022574"/>
    </source>
</evidence>
<reference evidence="7" key="1">
    <citation type="submission" date="2015-02" db="EMBL/GenBank/DDBJ databases">
        <authorList>
            <person name="Gon?alves P."/>
        </authorList>
    </citation>
    <scope>NUCLEOTIDE SEQUENCE [LARGE SCALE GENOMIC DNA]</scope>
</reference>
<dbReference type="CDD" id="cd00200">
    <property type="entry name" value="WD40"/>
    <property type="match status" value="1"/>
</dbReference>
<evidence type="ECO:0000256" key="2">
    <source>
        <dbReference type="ARBA" id="ARBA00022737"/>
    </source>
</evidence>
<keyword evidence="2" id="KW-0677">Repeat</keyword>
<evidence type="ECO:0000259" key="5">
    <source>
        <dbReference type="PROSITE" id="PS50897"/>
    </source>
</evidence>